<dbReference type="Pfam" id="PF00276">
    <property type="entry name" value="Ribosomal_L23"/>
    <property type="match status" value="1"/>
</dbReference>
<dbReference type="InterPro" id="IPR013025">
    <property type="entry name" value="Ribosomal_uL23-like"/>
</dbReference>
<evidence type="ECO:0000313" key="5">
    <source>
        <dbReference type="EMBL" id="OGN28027.1"/>
    </source>
</evidence>
<comment type="subunit">
    <text evidence="4">Part of the 50S ribosomal subunit. Contacts protein L29, and trigger factor when it is bound to the ribosome.</text>
</comment>
<evidence type="ECO:0000256" key="4">
    <source>
        <dbReference type="HAMAP-Rule" id="MF_01369"/>
    </source>
</evidence>
<dbReference type="GO" id="GO:0005840">
    <property type="term" value="C:ribosome"/>
    <property type="evidence" value="ECO:0007669"/>
    <property type="project" value="UniProtKB-KW"/>
</dbReference>
<sequence length="93" mass="10667">MTRTNLTVHIKRIYVSEKATRGKGLNQYVFEATSDANRPEIKKEVEKKYGVHVLRVNILNRKSKKVTVGRHEGRRPALRKAIVTLKEGESIPE</sequence>
<comment type="caution">
    <text evidence="5">The sequence shown here is derived from an EMBL/GenBank/DDBJ whole genome shotgun (WGS) entry which is preliminary data.</text>
</comment>
<evidence type="ECO:0000256" key="3">
    <source>
        <dbReference type="ARBA" id="ARBA00023274"/>
    </source>
</evidence>
<dbReference type="GO" id="GO:0006412">
    <property type="term" value="P:translation"/>
    <property type="evidence" value="ECO:0007669"/>
    <property type="project" value="UniProtKB-UniRule"/>
</dbReference>
<dbReference type="AlphaFoldDB" id="A0A1F8GRH3"/>
<keyword evidence="4" id="KW-0694">RNA-binding</keyword>
<dbReference type="InterPro" id="IPR012678">
    <property type="entry name" value="Ribosomal_uL23/eL15/eS24_sf"/>
</dbReference>
<dbReference type="EMBL" id="MGKO01000004">
    <property type="protein sequence ID" value="OGN28027.1"/>
    <property type="molecule type" value="Genomic_DNA"/>
</dbReference>
<dbReference type="Gene3D" id="3.30.70.330">
    <property type="match status" value="1"/>
</dbReference>
<dbReference type="Proteomes" id="UP000178444">
    <property type="component" value="Unassembled WGS sequence"/>
</dbReference>
<dbReference type="SUPFAM" id="SSF54189">
    <property type="entry name" value="Ribosomal proteins S24e, L23 and L15e"/>
    <property type="match status" value="1"/>
</dbReference>
<gene>
    <name evidence="4" type="primary">rplW</name>
    <name evidence="5" type="ORF">A2941_03185</name>
</gene>
<dbReference type="GO" id="GO:0003735">
    <property type="term" value="F:structural constituent of ribosome"/>
    <property type="evidence" value="ECO:0007669"/>
    <property type="project" value="InterPro"/>
</dbReference>
<keyword evidence="2 4" id="KW-0689">Ribosomal protein</keyword>
<dbReference type="NCBIfam" id="NF004363">
    <property type="entry name" value="PRK05738.2-4"/>
    <property type="match status" value="1"/>
</dbReference>
<name>A0A1F8GRH3_9BACT</name>
<dbReference type="InterPro" id="IPR012677">
    <property type="entry name" value="Nucleotide-bd_a/b_plait_sf"/>
</dbReference>
<reference evidence="5 6" key="1">
    <citation type="journal article" date="2016" name="Nat. Commun.">
        <title>Thousands of microbial genomes shed light on interconnected biogeochemical processes in an aquifer system.</title>
        <authorList>
            <person name="Anantharaman K."/>
            <person name="Brown C.T."/>
            <person name="Hug L.A."/>
            <person name="Sharon I."/>
            <person name="Castelle C.J."/>
            <person name="Probst A.J."/>
            <person name="Thomas B.C."/>
            <person name="Singh A."/>
            <person name="Wilkins M.J."/>
            <person name="Karaoz U."/>
            <person name="Brodie E.L."/>
            <person name="Williams K.H."/>
            <person name="Hubbard S.S."/>
            <person name="Banfield J.F."/>
        </authorList>
    </citation>
    <scope>NUCLEOTIDE SEQUENCE [LARGE SCALE GENOMIC DNA]</scope>
</reference>
<keyword evidence="4" id="KW-0699">rRNA-binding</keyword>
<evidence type="ECO:0000256" key="1">
    <source>
        <dbReference type="ARBA" id="ARBA00006700"/>
    </source>
</evidence>
<dbReference type="HAMAP" id="MF_01369_B">
    <property type="entry name" value="Ribosomal_uL23_B"/>
    <property type="match status" value="1"/>
</dbReference>
<proteinExistence type="inferred from homology"/>
<keyword evidence="3 4" id="KW-0687">Ribonucleoprotein</keyword>
<evidence type="ECO:0000256" key="2">
    <source>
        <dbReference type="ARBA" id="ARBA00022980"/>
    </source>
</evidence>
<dbReference type="GO" id="GO:1990904">
    <property type="term" value="C:ribonucleoprotein complex"/>
    <property type="evidence" value="ECO:0007669"/>
    <property type="project" value="UniProtKB-KW"/>
</dbReference>
<dbReference type="GO" id="GO:0019843">
    <property type="term" value="F:rRNA binding"/>
    <property type="evidence" value="ECO:0007669"/>
    <property type="project" value="UniProtKB-UniRule"/>
</dbReference>
<accession>A0A1F8GRH3</accession>
<comment type="similarity">
    <text evidence="1 4">Belongs to the universal ribosomal protein uL23 family.</text>
</comment>
<protein>
    <recommendedName>
        <fullName evidence="4">Large ribosomal subunit protein uL23</fullName>
    </recommendedName>
</protein>
<organism evidence="5 6">
    <name type="scientific">Candidatus Yanofskybacteria bacterium RIFCSPLOWO2_01_FULL_49_17</name>
    <dbReference type="NCBI Taxonomy" id="1802700"/>
    <lineage>
        <taxon>Bacteria</taxon>
        <taxon>Candidatus Yanofskyibacteriota</taxon>
    </lineage>
</organism>
<evidence type="ECO:0000313" key="6">
    <source>
        <dbReference type="Proteomes" id="UP000178444"/>
    </source>
</evidence>
<comment type="function">
    <text evidence="4">One of the early assembly proteins it binds 23S rRNA. One of the proteins that surrounds the polypeptide exit tunnel on the outside of the ribosome. Forms the main docking site for trigger factor binding to the ribosome.</text>
</comment>